<evidence type="ECO:0000313" key="1">
    <source>
        <dbReference type="EMBL" id="GER24017.1"/>
    </source>
</evidence>
<accession>A0A5A7NV88</accession>
<dbReference type="OrthoDB" id="5150265at2"/>
<dbReference type="Proteomes" id="UP000325307">
    <property type="component" value="Unassembled WGS sequence"/>
</dbReference>
<comment type="caution">
    <text evidence="1">The sequence shown here is derived from an EMBL/GenBank/DDBJ whole genome shotgun (WGS) entry which is preliminary data.</text>
</comment>
<sequence>MFNASQLTPAHVDALLSPRNGGTIRGEDAIAPGAVANVIQAHLAANGYREYVDYEGNGHVYRVIAEETVKVPWREFVADVSGALMALLEAVLATAPTGARARRATGTRAVLTSAERGATTYLRAVARDVRERLPELSEEEHKAAEDAAREARKAARSVVVEDPAAVRVARSSREANRRDEDKAQVRDLLGKWAAGLPSGRHVIGDVWAAWRRAIEAPRTYQKLREQKHGALRVGRTAFYALLEETGNVVNGGARKRYLVVP</sequence>
<dbReference type="AlphaFoldDB" id="A0A5A7NV88"/>
<name>A0A5A7NV88_9MICC</name>
<evidence type="ECO:0000313" key="2">
    <source>
        <dbReference type="Proteomes" id="UP000325307"/>
    </source>
</evidence>
<proteinExistence type="predicted"/>
<dbReference type="EMBL" id="BKDJ01000015">
    <property type="protein sequence ID" value="GER24017.1"/>
    <property type="molecule type" value="Genomic_DNA"/>
</dbReference>
<reference evidence="1 2" key="1">
    <citation type="submission" date="2019-09" db="EMBL/GenBank/DDBJ databases">
        <title>Arthrobacter zafarii sp. nov., a moderately thermotolerant and halotolerant actinobacterium isolated from Cholistan desert soil of Pakistan.</title>
        <authorList>
            <person name="Amin A."/>
            <person name="Ahmed I."/>
            <person name="Khalid N."/>
            <person name="Schumann P."/>
            <person name="Busse H.J."/>
            <person name="Khan I.U."/>
            <person name="Li S."/>
            <person name="Li W.J."/>
        </authorList>
    </citation>
    <scope>NUCLEOTIDE SEQUENCE [LARGE SCALE GENOMIC DNA]</scope>
    <source>
        <strain evidence="1 2">NCCP-1664</strain>
    </source>
</reference>
<dbReference type="RefSeq" id="WP_149957616.1">
    <property type="nucleotide sequence ID" value="NZ_BKDJ01000015.1"/>
</dbReference>
<keyword evidence="2" id="KW-1185">Reference proteome</keyword>
<gene>
    <name evidence="1" type="ORF">NCCP1664_25120</name>
</gene>
<organism evidence="1 2">
    <name type="scientific">Zafaria cholistanensis</name>
    <dbReference type="NCBI Taxonomy" id="1682741"/>
    <lineage>
        <taxon>Bacteria</taxon>
        <taxon>Bacillati</taxon>
        <taxon>Actinomycetota</taxon>
        <taxon>Actinomycetes</taxon>
        <taxon>Micrococcales</taxon>
        <taxon>Micrococcaceae</taxon>
        <taxon>Zafaria</taxon>
    </lineage>
</organism>
<protein>
    <submittedName>
        <fullName evidence="1">Uncharacterized protein</fullName>
    </submittedName>
</protein>